<dbReference type="SMART" id="SM00409">
    <property type="entry name" value="IG"/>
    <property type="match status" value="1"/>
</dbReference>
<dbReference type="GeneID" id="102571370"/>
<keyword evidence="1" id="KW-1133">Transmembrane helix</keyword>
<dbReference type="Pfam" id="PF07686">
    <property type="entry name" value="V-set"/>
    <property type="match status" value="1"/>
</dbReference>
<feature type="signal peptide" evidence="2">
    <location>
        <begin position="1"/>
        <end position="21"/>
    </location>
</feature>
<keyword evidence="1" id="KW-0812">Transmembrane</keyword>
<dbReference type="Proteomes" id="UP000050525">
    <property type="component" value="Unassembled WGS sequence"/>
</dbReference>
<evidence type="ECO:0000313" key="5">
    <source>
        <dbReference type="Proteomes" id="UP000050525"/>
    </source>
</evidence>
<feature type="domain" description="Ig-like" evidence="3">
    <location>
        <begin position="2"/>
        <end position="128"/>
    </location>
</feature>
<sequence length="217" mass="24878">MPSVYYTQLVILSNVWCLIHAAPLAFSEIVMTCGEEALLPCQAPQDPQVTYKAVSWQKVAENCEELTEMVQDDCMHEVKYYDLVHLNESLEISNYSLRIKNTTSHNSGIYKCTLWESTGKHNESGTVSLKITDCPEDEKFKKYKTELLLLTCLGIFYLLLIFFTCKCLRKESMFSDYQKGRRVKKHTLTLVSAQEMMTFQHLDSSNTGKNGLNWSSV</sequence>
<dbReference type="EMBL" id="AKHW03005656">
    <property type="protein sequence ID" value="KYO26207.1"/>
    <property type="molecule type" value="Genomic_DNA"/>
</dbReference>
<protein>
    <submittedName>
        <fullName evidence="4">CD83 antigen</fullName>
    </submittedName>
</protein>
<dbReference type="KEGG" id="amj:102571370"/>
<accession>A0A151MNT3</accession>
<reference evidence="4 5" key="1">
    <citation type="journal article" date="2012" name="Genome Biol.">
        <title>Sequencing three crocodilian genomes to illuminate the evolution of archosaurs and amniotes.</title>
        <authorList>
            <person name="St John J.A."/>
            <person name="Braun E.L."/>
            <person name="Isberg S.R."/>
            <person name="Miles L.G."/>
            <person name="Chong A.Y."/>
            <person name="Gongora J."/>
            <person name="Dalzell P."/>
            <person name="Moran C."/>
            <person name="Bed'hom B."/>
            <person name="Abzhanov A."/>
            <person name="Burgess S.C."/>
            <person name="Cooksey A.M."/>
            <person name="Castoe T.A."/>
            <person name="Crawford N.G."/>
            <person name="Densmore L.D."/>
            <person name="Drew J.C."/>
            <person name="Edwards S.V."/>
            <person name="Faircloth B.C."/>
            <person name="Fujita M.K."/>
            <person name="Greenwold M.J."/>
            <person name="Hoffmann F.G."/>
            <person name="Howard J.M."/>
            <person name="Iguchi T."/>
            <person name="Janes D.E."/>
            <person name="Khan S.Y."/>
            <person name="Kohno S."/>
            <person name="de Koning A.J."/>
            <person name="Lance S.L."/>
            <person name="McCarthy F.M."/>
            <person name="McCormack J.E."/>
            <person name="Merchant M.E."/>
            <person name="Peterson D.G."/>
            <person name="Pollock D.D."/>
            <person name="Pourmand N."/>
            <person name="Raney B.J."/>
            <person name="Roessler K.A."/>
            <person name="Sanford J.R."/>
            <person name="Sawyer R.H."/>
            <person name="Schmidt C.J."/>
            <person name="Triplett E.W."/>
            <person name="Tuberville T.D."/>
            <person name="Venegas-Anaya M."/>
            <person name="Howard J.T."/>
            <person name="Jarvis E.D."/>
            <person name="Guillette L.J.Jr."/>
            <person name="Glenn T.C."/>
            <person name="Green R.E."/>
            <person name="Ray D.A."/>
        </authorList>
    </citation>
    <scope>NUCLEOTIDE SEQUENCE [LARGE SCALE GENOMIC DNA]</scope>
    <source>
        <strain evidence="4">KSC_2009_1</strain>
    </source>
</reference>
<dbReference type="RefSeq" id="XP_006274902.1">
    <property type="nucleotide sequence ID" value="XM_006274840.3"/>
</dbReference>
<dbReference type="Gene3D" id="2.60.40.10">
    <property type="entry name" value="Immunoglobulins"/>
    <property type="match status" value="1"/>
</dbReference>
<dbReference type="InterPro" id="IPR013106">
    <property type="entry name" value="Ig_V-set"/>
</dbReference>
<dbReference type="PhylomeDB" id="A0A151MNT3"/>
<dbReference type="SUPFAM" id="SSF48726">
    <property type="entry name" value="Immunoglobulin"/>
    <property type="match status" value="1"/>
</dbReference>
<keyword evidence="5" id="KW-1185">Reference proteome</keyword>
<dbReference type="InterPro" id="IPR036179">
    <property type="entry name" value="Ig-like_dom_sf"/>
</dbReference>
<dbReference type="InterPro" id="IPR007110">
    <property type="entry name" value="Ig-like_dom"/>
</dbReference>
<feature type="transmembrane region" description="Helical" evidence="1">
    <location>
        <begin position="147"/>
        <end position="165"/>
    </location>
</feature>
<keyword evidence="1" id="KW-0472">Membrane</keyword>
<feature type="chain" id="PRO_5007585296" evidence="2">
    <location>
        <begin position="22"/>
        <end position="217"/>
    </location>
</feature>
<evidence type="ECO:0000256" key="2">
    <source>
        <dbReference type="SAM" id="SignalP"/>
    </source>
</evidence>
<dbReference type="PANTHER" id="PTHR15193:SF1">
    <property type="entry name" value="CD83 ANTIGEN"/>
    <property type="match status" value="1"/>
</dbReference>
<dbReference type="eggNOG" id="ENOG502S7FP">
    <property type="taxonomic scope" value="Eukaryota"/>
</dbReference>
<name>A0A151MNT3_ALLMI</name>
<evidence type="ECO:0000313" key="4">
    <source>
        <dbReference type="EMBL" id="KYO26207.1"/>
    </source>
</evidence>
<dbReference type="AlphaFoldDB" id="A0A151MNT3"/>
<dbReference type="PANTHER" id="PTHR15193">
    <property type="entry name" value="CD83 ANTIGEN"/>
    <property type="match status" value="1"/>
</dbReference>
<organism evidence="4 5">
    <name type="scientific">Alligator mississippiensis</name>
    <name type="common">American alligator</name>
    <dbReference type="NCBI Taxonomy" id="8496"/>
    <lineage>
        <taxon>Eukaryota</taxon>
        <taxon>Metazoa</taxon>
        <taxon>Chordata</taxon>
        <taxon>Craniata</taxon>
        <taxon>Vertebrata</taxon>
        <taxon>Euteleostomi</taxon>
        <taxon>Archelosauria</taxon>
        <taxon>Archosauria</taxon>
        <taxon>Crocodylia</taxon>
        <taxon>Alligatoridae</taxon>
        <taxon>Alligatorinae</taxon>
        <taxon>Alligator</taxon>
    </lineage>
</organism>
<dbReference type="InterPro" id="IPR013783">
    <property type="entry name" value="Ig-like_fold"/>
</dbReference>
<proteinExistence type="predicted"/>
<dbReference type="PROSITE" id="PS50835">
    <property type="entry name" value="IG_LIKE"/>
    <property type="match status" value="1"/>
</dbReference>
<keyword evidence="2" id="KW-0732">Signal</keyword>
<dbReference type="InterPro" id="IPR003599">
    <property type="entry name" value="Ig_sub"/>
</dbReference>
<comment type="caution">
    <text evidence="4">The sequence shown here is derived from an EMBL/GenBank/DDBJ whole genome shotgun (WGS) entry which is preliminary data.</text>
</comment>
<evidence type="ECO:0000256" key="1">
    <source>
        <dbReference type="SAM" id="Phobius"/>
    </source>
</evidence>
<dbReference type="CTD" id="9308"/>
<dbReference type="STRING" id="8496.A0A151MNT3"/>
<dbReference type="OrthoDB" id="9422899at2759"/>
<evidence type="ECO:0000259" key="3">
    <source>
        <dbReference type="PROSITE" id="PS50835"/>
    </source>
</evidence>
<gene>
    <name evidence="4" type="primary">CD83</name>
    <name evidence="4" type="ORF">Y1Q_0002014</name>
</gene>